<comment type="similarity">
    <text evidence="2 6">Belongs to the BI1 family.</text>
</comment>
<evidence type="ECO:0000313" key="8">
    <source>
        <dbReference type="Proteomes" id="UP000004295"/>
    </source>
</evidence>
<name>C3JB17_POREA</name>
<protein>
    <recommendedName>
        <fullName evidence="9">Inhibitor of apoptosis-promoting Bax1</fullName>
    </recommendedName>
</protein>
<feature type="transmembrane region" description="Helical" evidence="6">
    <location>
        <begin position="205"/>
        <end position="226"/>
    </location>
</feature>
<evidence type="ECO:0008006" key="9">
    <source>
        <dbReference type="Google" id="ProtNLM"/>
    </source>
</evidence>
<dbReference type="Pfam" id="PF01027">
    <property type="entry name" value="Bax1-I"/>
    <property type="match status" value="1"/>
</dbReference>
<feature type="transmembrane region" description="Helical" evidence="6">
    <location>
        <begin position="179"/>
        <end position="199"/>
    </location>
</feature>
<evidence type="ECO:0000256" key="5">
    <source>
        <dbReference type="ARBA" id="ARBA00023136"/>
    </source>
</evidence>
<dbReference type="InterPro" id="IPR006214">
    <property type="entry name" value="Bax_inhibitor_1-related"/>
</dbReference>
<evidence type="ECO:0000313" key="7">
    <source>
        <dbReference type="EMBL" id="EEN82616.1"/>
    </source>
</evidence>
<keyword evidence="5 6" id="KW-0472">Membrane</keyword>
<organism evidence="7 8">
    <name type="scientific">Porphyromonas endodontalis (strain ATCC 35406 / DSM 24491 / JCM 8526 / CCUG 16442 / BCRC 14492 / NCTC 13058 / HG 370)</name>
    <name type="common">Bacteroides endodontalis</name>
    <dbReference type="NCBI Taxonomy" id="553175"/>
    <lineage>
        <taxon>Bacteria</taxon>
        <taxon>Pseudomonadati</taxon>
        <taxon>Bacteroidota</taxon>
        <taxon>Bacteroidia</taxon>
        <taxon>Bacteroidales</taxon>
        <taxon>Porphyromonadaceae</taxon>
        <taxon>Porphyromonas</taxon>
    </lineage>
</organism>
<proteinExistence type="inferred from homology"/>
<feature type="transmembrane region" description="Helical" evidence="6">
    <location>
        <begin position="52"/>
        <end position="74"/>
    </location>
</feature>
<keyword evidence="4 6" id="KW-1133">Transmembrane helix</keyword>
<evidence type="ECO:0000256" key="4">
    <source>
        <dbReference type="ARBA" id="ARBA00022989"/>
    </source>
</evidence>
<dbReference type="AlphaFoldDB" id="C3JB17"/>
<dbReference type="eggNOG" id="COG0670">
    <property type="taxonomic scope" value="Bacteria"/>
</dbReference>
<feature type="transmembrane region" description="Helical" evidence="6">
    <location>
        <begin position="247"/>
        <end position="270"/>
    </location>
</feature>
<keyword evidence="3 6" id="KW-0812">Transmembrane</keyword>
<feature type="transmembrane region" description="Helical" evidence="6">
    <location>
        <begin position="124"/>
        <end position="145"/>
    </location>
</feature>
<comment type="subcellular location">
    <subcellularLocation>
        <location evidence="1">Membrane</location>
        <topology evidence="1">Multi-pass membrane protein</topology>
    </subcellularLocation>
</comment>
<comment type="caution">
    <text evidence="7">The sequence shown here is derived from an EMBL/GenBank/DDBJ whole genome shotgun (WGS) entry which is preliminary data.</text>
</comment>
<sequence length="278" mass="30480">MLGNLFSTFRPNGGGQGFSPFGLMRGMTPQPPEQDKRPSYPPLNPKTIYTKIFLWMAAGLALSTIAGFALAAVLSPASLIESLTSDGAVPTFRFMWFMPIFVLLQLVLGIGCSFFFYKMNYGMLIIFFVLYSLANGMTLSSIFIGYDAFSIIAALGITAVMFGAMCLIGLLTKRDLSSLGSIVIMASIGFVIASIVGMFATHPLVTWITSLVGVVLFSGMTIFSINGIKTTLERNNGHMSEQDANKFVLQSAFHLYLDIINLFITLIQLFSRRDSLRY</sequence>
<gene>
    <name evidence="7" type="ORF">POREN0001_0847</name>
</gene>
<dbReference type="RefSeq" id="WP_004333873.1">
    <property type="nucleotide sequence ID" value="NZ_ACNN01000023.1"/>
</dbReference>
<evidence type="ECO:0000256" key="1">
    <source>
        <dbReference type="ARBA" id="ARBA00004141"/>
    </source>
</evidence>
<dbReference type="PANTHER" id="PTHR23291:SF50">
    <property type="entry name" value="PROTEIN LIFEGUARD 4"/>
    <property type="match status" value="1"/>
</dbReference>
<dbReference type="STRING" id="553175.POREN0001_0847"/>
<evidence type="ECO:0000256" key="6">
    <source>
        <dbReference type="RuleBase" id="RU004379"/>
    </source>
</evidence>
<dbReference type="Proteomes" id="UP000004295">
    <property type="component" value="Unassembled WGS sequence"/>
</dbReference>
<feature type="transmembrane region" description="Helical" evidence="6">
    <location>
        <begin position="94"/>
        <end position="117"/>
    </location>
</feature>
<dbReference type="CDD" id="cd10432">
    <property type="entry name" value="BI-1-like_bacterial"/>
    <property type="match status" value="1"/>
</dbReference>
<dbReference type="PANTHER" id="PTHR23291">
    <property type="entry name" value="BAX INHIBITOR-RELATED"/>
    <property type="match status" value="1"/>
</dbReference>
<keyword evidence="8" id="KW-1185">Reference proteome</keyword>
<accession>C3JB17</accession>
<dbReference type="GO" id="GO:0005886">
    <property type="term" value="C:plasma membrane"/>
    <property type="evidence" value="ECO:0007669"/>
    <property type="project" value="TreeGrafter"/>
</dbReference>
<reference evidence="7 8" key="1">
    <citation type="submission" date="2009-04" db="EMBL/GenBank/DDBJ databases">
        <authorList>
            <person name="Sebastian Y."/>
            <person name="Madupu R."/>
            <person name="Durkin A.S."/>
            <person name="Torralba M."/>
            <person name="Methe B."/>
            <person name="Sutton G.G."/>
            <person name="Strausberg R.L."/>
            <person name="Nelson K.E."/>
        </authorList>
    </citation>
    <scope>NUCLEOTIDE SEQUENCE [LARGE SCALE GENOMIC DNA]</scope>
    <source>
        <strain evidence="8">ATCC 35406 / BCRC 14492 / JCM 8526 / NCTC 13058 / HG 370</strain>
    </source>
</reference>
<dbReference type="EMBL" id="ACNN01000023">
    <property type="protein sequence ID" value="EEN82616.1"/>
    <property type="molecule type" value="Genomic_DNA"/>
</dbReference>
<feature type="transmembrane region" description="Helical" evidence="6">
    <location>
        <begin position="151"/>
        <end position="172"/>
    </location>
</feature>
<evidence type="ECO:0000256" key="3">
    <source>
        <dbReference type="ARBA" id="ARBA00022692"/>
    </source>
</evidence>
<dbReference type="GeneID" id="93365035"/>
<evidence type="ECO:0000256" key="2">
    <source>
        <dbReference type="ARBA" id="ARBA00010350"/>
    </source>
</evidence>